<dbReference type="PROSITE" id="PS50119">
    <property type="entry name" value="ZF_BBOX"/>
    <property type="match status" value="2"/>
</dbReference>
<dbReference type="Pfam" id="PF00643">
    <property type="entry name" value="zf-B_box"/>
    <property type="match status" value="1"/>
</dbReference>
<evidence type="ECO:0000256" key="1">
    <source>
        <dbReference type="ARBA" id="ARBA00004123"/>
    </source>
</evidence>
<keyword evidence="13" id="KW-1185">Reference proteome</keyword>
<comment type="subcellular location">
    <subcellularLocation>
        <location evidence="1 9">Nucleus</location>
    </subcellularLocation>
</comment>
<dbReference type="GO" id="GO:0005634">
    <property type="term" value="C:nucleus"/>
    <property type="evidence" value="ECO:0007669"/>
    <property type="project" value="UniProtKB-SubCell"/>
</dbReference>
<dbReference type="AlphaFoldDB" id="A0A9Q1QCQ4"/>
<gene>
    <name evidence="12" type="ORF">Cgig2_013799</name>
</gene>
<evidence type="ECO:0000256" key="7">
    <source>
        <dbReference type="ARBA" id="ARBA00023242"/>
    </source>
</evidence>
<dbReference type="InterPro" id="IPR000315">
    <property type="entry name" value="Znf_B-box"/>
</dbReference>
<dbReference type="InterPro" id="IPR049808">
    <property type="entry name" value="CONSTANS-like_Bbox1"/>
</dbReference>
<sequence length="403" mass="45036">MPDSPPNPHSQPQIDQDSDTQKRICDFCSESTALLYCRADSAKLCLSCDREVHSTNQLFTKHTRFQLCDGCDSSPASILCFTEHSVLCQNCDFELHSLPGSCSAHDRSPLEGFTGCPSVVELSALVGFEGFDCKSLLDGDEKEKEGFGGGLFSGLEVEEENDTFSELLVWDTPTVFSIDELILSTDITHSFQAMVVPPLPKDRNLSCGKHKQEIQHQLRELAKPGHNVKRDLDPFLRNQNVSDETGRDSNTQHLFRACQHDEKHATLQGQKTRSFSSANDTVDDLLSSILLGSHHEEGVQNADRHSSMYCRANLAIDGLNSHNPARSESLIYTPKVATLEFSSADRDSAISRYKKKKRTRRYDKHIRYESRKVQAESRTRVKGRFAKDRPPVTGLMGSLGTNQ</sequence>
<reference evidence="12" key="1">
    <citation type="submission" date="2022-04" db="EMBL/GenBank/DDBJ databases">
        <title>Carnegiea gigantea Genome sequencing and assembly v2.</title>
        <authorList>
            <person name="Copetti D."/>
            <person name="Sanderson M.J."/>
            <person name="Burquez A."/>
            <person name="Wojciechowski M.F."/>
        </authorList>
    </citation>
    <scope>NUCLEOTIDE SEQUENCE</scope>
    <source>
        <strain evidence="12">SGP5-SGP5p</strain>
        <tissue evidence="12">Aerial part</tissue>
    </source>
</reference>
<evidence type="ECO:0000256" key="4">
    <source>
        <dbReference type="ARBA" id="ARBA00022737"/>
    </source>
</evidence>
<keyword evidence="7 9" id="KW-0539">Nucleus</keyword>
<dbReference type="PANTHER" id="PTHR31717:SF58">
    <property type="entry name" value="ZINC FINGER PROTEIN CONSTANS-LIKE 13"/>
    <property type="match status" value="1"/>
</dbReference>
<evidence type="ECO:0000259" key="10">
    <source>
        <dbReference type="PROSITE" id="PS50119"/>
    </source>
</evidence>
<dbReference type="GO" id="GO:0006355">
    <property type="term" value="P:regulation of DNA-templated transcription"/>
    <property type="evidence" value="ECO:0007669"/>
    <property type="project" value="UniProtKB-ARBA"/>
</dbReference>
<keyword evidence="4" id="KW-0677">Repeat</keyword>
<dbReference type="PANTHER" id="PTHR31717">
    <property type="entry name" value="ZINC FINGER PROTEIN CONSTANS-LIKE 10"/>
    <property type="match status" value="1"/>
</dbReference>
<keyword evidence="5 8" id="KW-0863">Zinc-finger</keyword>
<dbReference type="Pfam" id="PF06203">
    <property type="entry name" value="CCT"/>
    <property type="match status" value="1"/>
</dbReference>
<comment type="similarity">
    <text evidence="2">Belongs to the CONSTANS family.</text>
</comment>
<dbReference type="InterPro" id="IPR010402">
    <property type="entry name" value="CCT_domain"/>
</dbReference>
<dbReference type="Proteomes" id="UP001153076">
    <property type="component" value="Unassembled WGS sequence"/>
</dbReference>
<evidence type="ECO:0000256" key="8">
    <source>
        <dbReference type="PROSITE-ProRule" id="PRU00024"/>
    </source>
</evidence>
<dbReference type="OrthoDB" id="153872at2759"/>
<accession>A0A9Q1QCQ4</accession>
<evidence type="ECO:0000256" key="6">
    <source>
        <dbReference type="ARBA" id="ARBA00022833"/>
    </source>
</evidence>
<organism evidence="12 13">
    <name type="scientific">Carnegiea gigantea</name>
    <dbReference type="NCBI Taxonomy" id="171969"/>
    <lineage>
        <taxon>Eukaryota</taxon>
        <taxon>Viridiplantae</taxon>
        <taxon>Streptophyta</taxon>
        <taxon>Embryophyta</taxon>
        <taxon>Tracheophyta</taxon>
        <taxon>Spermatophyta</taxon>
        <taxon>Magnoliopsida</taxon>
        <taxon>eudicotyledons</taxon>
        <taxon>Gunneridae</taxon>
        <taxon>Pentapetalae</taxon>
        <taxon>Caryophyllales</taxon>
        <taxon>Cactineae</taxon>
        <taxon>Cactaceae</taxon>
        <taxon>Cactoideae</taxon>
        <taxon>Echinocereeae</taxon>
        <taxon>Carnegiea</taxon>
    </lineage>
</organism>
<evidence type="ECO:0000256" key="2">
    <source>
        <dbReference type="ARBA" id="ARBA00010024"/>
    </source>
</evidence>
<name>A0A9Q1QCQ4_9CARY</name>
<protein>
    <recommendedName>
        <fullName evidence="14">Zinc finger protein CONSTANS-LIKE 13</fullName>
    </recommendedName>
</protein>
<dbReference type="PROSITE" id="PS51017">
    <property type="entry name" value="CCT"/>
    <property type="match status" value="1"/>
</dbReference>
<keyword evidence="3" id="KW-0479">Metal-binding</keyword>
<dbReference type="CDD" id="cd19821">
    <property type="entry name" value="Bbox1_BBX-like"/>
    <property type="match status" value="1"/>
</dbReference>
<dbReference type="SMART" id="SM00336">
    <property type="entry name" value="BBOX"/>
    <property type="match status" value="2"/>
</dbReference>
<feature type="domain" description="B box-type" evidence="10">
    <location>
        <begin position="20"/>
        <end position="67"/>
    </location>
</feature>
<proteinExistence type="inferred from homology"/>
<feature type="domain" description="B box-type" evidence="10">
    <location>
        <begin position="63"/>
        <end position="110"/>
    </location>
</feature>
<evidence type="ECO:0000313" key="13">
    <source>
        <dbReference type="Proteomes" id="UP001153076"/>
    </source>
</evidence>
<evidence type="ECO:0000256" key="3">
    <source>
        <dbReference type="ARBA" id="ARBA00022723"/>
    </source>
</evidence>
<dbReference type="EMBL" id="JAKOGI010000371">
    <property type="protein sequence ID" value="KAJ8435990.1"/>
    <property type="molecule type" value="Genomic_DNA"/>
</dbReference>
<evidence type="ECO:0000259" key="11">
    <source>
        <dbReference type="PROSITE" id="PS51017"/>
    </source>
</evidence>
<evidence type="ECO:0000313" key="12">
    <source>
        <dbReference type="EMBL" id="KAJ8435990.1"/>
    </source>
</evidence>
<evidence type="ECO:0000256" key="5">
    <source>
        <dbReference type="ARBA" id="ARBA00022771"/>
    </source>
</evidence>
<evidence type="ECO:0008006" key="14">
    <source>
        <dbReference type="Google" id="ProtNLM"/>
    </source>
</evidence>
<comment type="caution">
    <text evidence="12">The sequence shown here is derived from an EMBL/GenBank/DDBJ whole genome shotgun (WGS) entry which is preliminary data.</text>
</comment>
<feature type="domain" description="CCT" evidence="11">
    <location>
        <begin position="346"/>
        <end position="388"/>
    </location>
</feature>
<evidence type="ECO:0000256" key="9">
    <source>
        <dbReference type="PROSITE-ProRule" id="PRU00357"/>
    </source>
</evidence>
<dbReference type="GO" id="GO:0008270">
    <property type="term" value="F:zinc ion binding"/>
    <property type="evidence" value="ECO:0007669"/>
    <property type="project" value="UniProtKB-KW"/>
</dbReference>
<keyword evidence="6" id="KW-0862">Zinc</keyword>